<dbReference type="Proteomes" id="UP000826212">
    <property type="component" value="Chromosome"/>
</dbReference>
<reference evidence="1" key="1">
    <citation type="submission" date="2021-08" db="EMBL/GenBank/DDBJ databases">
        <title>Novel anaerobic bacterium isolated from sea squirt in East Sea, Republic of Korea.</title>
        <authorList>
            <person name="Nguyen T.H."/>
            <person name="Li Z."/>
            <person name="Lee Y.-J."/>
            <person name="Ko J."/>
            <person name="Kim S.-G."/>
        </authorList>
    </citation>
    <scope>NUCLEOTIDE SEQUENCE</scope>
    <source>
        <strain evidence="1">KCTC 25031</strain>
    </source>
</reference>
<sequence length="175" mass="19522">MALQNWTCQDEHSLVGDAQFMDAANGDFTVKSSSPAIRLGFMNFKTKGMGVTIDRLKDLAPEPKINLPLHYFNNVREGNKRVEFQGVVMNGLDNESEQTAYGSKELSGVILEAIHGYSHWKAQGFKVDDVILAIDDVQIKDIKTLVRLLKGAKEGQKYKATVLCAQDEMVVEFKL</sequence>
<name>A0AC61NQ39_9BACT</name>
<keyword evidence="2" id="KW-1185">Reference proteome</keyword>
<proteinExistence type="predicted"/>
<dbReference type="EMBL" id="CP081303">
    <property type="protein sequence ID" value="QZE15784.1"/>
    <property type="molecule type" value="Genomic_DNA"/>
</dbReference>
<evidence type="ECO:0000313" key="2">
    <source>
        <dbReference type="Proteomes" id="UP000826212"/>
    </source>
</evidence>
<evidence type="ECO:0000313" key="1">
    <source>
        <dbReference type="EMBL" id="QZE15784.1"/>
    </source>
</evidence>
<gene>
    <name evidence="1" type="ORF">K4L44_08110</name>
</gene>
<accession>A0AC61NQ39</accession>
<organism evidence="1 2">
    <name type="scientific">Halosquirtibacter laminarini</name>
    <dbReference type="NCBI Taxonomy" id="3374600"/>
    <lineage>
        <taxon>Bacteria</taxon>
        <taxon>Pseudomonadati</taxon>
        <taxon>Bacteroidota</taxon>
        <taxon>Bacteroidia</taxon>
        <taxon>Marinilabiliales</taxon>
        <taxon>Prolixibacteraceae</taxon>
        <taxon>Halosquirtibacter</taxon>
    </lineage>
</organism>
<protein>
    <submittedName>
        <fullName evidence="1">PDZ domain-containing protein</fullName>
    </submittedName>
</protein>